<evidence type="ECO:0000313" key="3">
    <source>
        <dbReference type="Proteomes" id="UP000825935"/>
    </source>
</evidence>
<evidence type="ECO:0000313" key="2">
    <source>
        <dbReference type="EMBL" id="KAH7281581.1"/>
    </source>
</evidence>
<dbReference type="OrthoDB" id="1936364at2759"/>
<feature type="domain" description="HAT C-terminal dimerisation" evidence="1">
    <location>
        <begin position="228"/>
        <end position="282"/>
    </location>
</feature>
<organism evidence="2 3">
    <name type="scientific">Ceratopteris richardii</name>
    <name type="common">Triangle waterfern</name>
    <dbReference type="NCBI Taxonomy" id="49495"/>
    <lineage>
        <taxon>Eukaryota</taxon>
        <taxon>Viridiplantae</taxon>
        <taxon>Streptophyta</taxon>
        <taxon>Embryophyta</taxon>
        <taxon>Tracheophyta</taxon>
        <taxon>Polypodiopsida</taxon>
        <taxon>Polypodiidae</taxon>
        <taxon>Polypodiales</taxon>
        <taxon>Pteridineae</taxon>
        <taxon>Pteridaceae</taxon>
        <taxon>Parkerioideae</taxon>
        <taxon>Ceratopteris</taxon>
    </lineage>
</organism>
<accession>A0A8T2QEG8</accession>
<dbReference type="InterPro" id="IPR012337">
    <property type="entry name" value="RNaseH-like_sf"/>
</dbReference>
<dbReference type="AlphaFoldDB" id="A0A8T2QEG8"/>
<proteinExistence type="predicted"/>
<reference evidence="2" key="1">
    <citation type="submission" date="2021-08" db="EMBL/GenBank/DDBJ databases">
        <title>WGS assembly of Ceratopteris richardii.</title>
        <authorList>
            <person name="Marchant D.B."/>
            <person name="Chen G."/>
            <person name="Jenkins J."/>
            <person name="Shu S."/>
            <person name="Leebens-Mack J."/>
            <person name="Grimwood J."/>
            <person name="Schmutz J."/>
            <person name="Soltis P."/>
            <person name="Soltis D."/>
            <person name="Chen Z.-H."/>
        </authorList>
    </citation>
    <scope>NUCLEOTIDE SEQUENCE</scope>
    <source>
        <strain evidence="2">Whitten #5841</strain>
        <tissue evidence="2">Leaf</tissue>
    </source>
</reference>
<gene>
    <name evidence="2" type="ORF">KP509_36G054200</name>
</gene>
<dbReference type="EMBL" id="CM035441">
    <property type="protein sequence ID" value="KAH7281581.1"/>
    <property type="molecule type" value="Genomic_DNA"/>
</dbReference>
<dbReference type="PANTHER" id="PTHR32166">
    <property type="entry name" value="OSJNBA0013A04.12 PROTEIN"/>
    <property type="match status" value="1"/>
</dbReference>
<dbReference type="Pfam" id="PF05699">
    <property type="entry name" value="Dimer_Tnp_hAT"/>
    <property type="match status" value="1"/>
</dbReference>
<dbReference type="Proteomes" id="UP000825935">
    <property type="component" value="Chromosome 36"/>
</dbReference>
<dbReference type="PANTHER" id="PTHR32166:SF123">
    <property type="entry name" value="BED-TYPE DOMAIN-CONTAINING PROTEIN"/>
    <property type="match status" value="1"/>
</dbReference>
<name>A0A8T2QEG8_CERRI</name>
<comment type="caution">
    <text evidence="2">The sequence shown here is derived from an EMBL/GenBank/DDBJ whole genome shotgun (WGS) entry which is preliminary data.</text>
</comment>
<dbReference type="SUPFAM" id="SSF53098">
    <property type="entry name" value="Ribonuclease H-like"/>
    <property type="match status" value="1"/>
</dbReference>
<sequence length="293" mass="34251">MEDIGALPWMKSILDKAKFIVKFVTTKPKVLNIFRAHSTLDFPKPSMTRFCYMYIVLDRVLRVRKGLLCTVVAEDWYNIQEVRGGDTLFTQFSVLVMGDDEFWTKGDTLVAAIQSVYNVLRITYMEGSTLSLLYEYIDRIQESIQKVVGLSDIEKTTLCDAVRKRWDWFHKPIHAVAHILHPLWRSEQQFTDIELENSWIDYIMRWSGGDVAILSELETERLQFRSMERYLGQPIARLRENQIASVTWWEKYGVSTPLLRRLALRILSQDCSTGPAERNWSTWALFHTKKGID</sequence>
<protein>
    <recommendedName>
        <fullName evidence="1">HAT C-terminal dimerisation domain-containing protein</fullName>
    </recommendedName>
</protein>
<evidence type="ECO:0000259" key="1">
    <source>
        <dbReference type="Pfam" id="PF05699"/>
    </source>
</evidence>
<dbReference type="InterPro" id="IPR008906">
    <property type="entry name" value="HATC_C_dom"/>
</dbReference>
<keyword evidence="3" id="KW-1185">Reference proteome</keyword>
<dbReference type="OMA" id="WAANIIN"/>
<dbReference type="GO" id="GO:0046983">
    <property type="term" value="F:protein dimerization activity"/>
    <property type="evidence" value="ECO:0007669"/>
    <property type="project" value="InterPro"/>
</dbReference>